<accession>A0A221T157</accession>
<feature type="transmembrane region" description="Helical" evidence="1">
    <location>
        <begin position="12"/>
        <end position="29"/>
    </location>
</feature>
<dbReference type="InterPro" id="IPR036259">
    <property type="entry name" value="MFS_trans_sf"/>
</dbReference>
<evidence type="ECO:0000313" key="2">
    <source>
        <dbReference type="EMBL" id="ASN82609.1"/>
    </source>
</evidence>
<feature type="transmembrane region" description="Helical" evidence="1">
    <location>
        <begin position="169"/>
        <end position="187"/>
    </location>
</feature>
<dbReference type="KEGG" id="dfc:DFI_15670"/>
<keyword evidence="3" id="KW-1185">Reference proteome</keyword>
<dbReference type="PANTHER" id="PTHR11360:SF290">
    <property type="entry name" value="MONOCARBOXYLATE MFS PERMEASE"/>
    <property type="match status" value="1"/>
</dbReference>
<dbReference type="AlphaFoldDB" id="A0A221T157"/>
<geneLocation type="plasmid" evidence="3">
    <name>pdfi1</name>
</geneLocation>
<feature type="transmembrane region" description="Helical" evidence="1">
    <location>
        <begin position="264"/>
        <end position="290"/>
    </location>
</feature>
<feature type="transmembrane region" description="Helical" evidence="1">
    <location>
        <begin position="137"/>
        <end position="157"/>
    </location>
</feature>
<feature type="transmembrane region" description="Helical" evidence="1">
    <location>
        <begin position="208"/>
        <end position="226"/>
    </location>
</feature>
<feature type="transmembrane region" description="Helical" evidence="1">
    <location>
        <begin position="79"/>
        <end position="98"/>
    </location>
</feature>
<feature type="transmembrane region" description="Helical" evidence="1">
    <location>
        <begin position="361"/>
        <end position="383"/>
    </location>
</feature>
<name>A0A221T157_9DEIO</name>
<feature type="transmembrane region" description="Helical" evidence="1">
    <location>
        <begin position="335"/>
        <end position="355"/>
    </location>
</feature>
<dbReference type="EMBL" id="CP021082">
    <property type="protein sequence ID" value="ASN82609.1"/>
    <property type="molecule type" value="Genomic_DNA"/>
</dbReference>
<keyword evidence="1" id="KW-0812">Transmembrane</keyword>
<feature type="transmembrane region" description="Helical" evidence="1">
    <location>
        <begin position="49"/>
        <end position="67"/>
    </location>
</feature>
<protein>
    <submittedName>
        <fullName evidence="2">MFS transporter</fullName>
    </submittedName>
</protein>
<dbReference type="SUPFAM" id="SSF103473">
    <property type="entry name" value="MFS general substrate transporter"/>
    <property type="match status" value="1"/>
</dbReference>
<reference evidence="2 3" key="1">
    <citation type="submission" date="2017-05" db="EMBL/GenBank/DDBJ databases">
        <title>The complete genome sequence of Deinococcus ficus isolated from the rhizosphere of the Ficus religiosa L. in Taiwan.</title>
        <authorList>
            <person name="Wu K.-M."/>
            <person name="Liao T.-L."/>
            <person name="Liu Y.-M."/>
            <person name="Young C.-C."/>
            <person name="Tsai S.-F."/>
        </authorList>
    </citation>
    <scope>NUCLEOTIDE SEQUENCE [LARGE SCALE GENOMIC DNA]</scope>
    <source>
        <strain evidence="2 3">CC-FR2-10</strain>
        <plasmid evidence="3">pdfi1</plasmid>
    </source>
</reference>
<dbReference type="PANTHER" id="PTHR11360">
    <property type="entry name" value="MONOCARBOXYLATE TRANSPORTER"/>
    <property type="match status" value="1"/>
</dbReference>
<gene>
    <name evidence="2" type="ORF">DFI_15670</name>
</gene>
<evidence type="ECO:0000313" key="3">
    <source>
        <dbReference type="Proteomes" id="UP000259030"/>
    </source>
</evidence>
<proteinExistence type="predicted"/>
<sequence length="387" mass="40466">MTAGARGQRSLVWTLALLNTVAYGALYYAQPLLAVTFERTHGWTRTQTSLAFTLALLVTAFAAPVVGRRLDLRGGRGPLSLGAGLGAAALFTLAWSSSVITFTLAWLLAGLAMALTFYEATFTVLGQQVWGSARTQATLTITLLAGLASTIFVPLTTALLEGPGLRPTLLLLGSLMGGCAALLWRYVPPRAPQGSAYPLSPFTADGTFRVLTLVFTLTRIVMVGVGMQLVPLLLWAGYPPAVAAGYAGLLGLSSLPGRALCVPLLAWLGTRAVSLWVVGLLALGTALLLVSRGPGVVAAALTVLGMTNGALTLIRAELLVRHYPPEVFGTVNGRLSRVVNLAQAATPLAAGWVFMAAGANYVPSLAVMTGLGAWAFLTLWSGLRRTH</sequence>
<dbReference type="RefSeq" id="WP_027464249.1">
    <property type="nucleotide sequence ID" value="NZ_CP021082.1"/>
</dbReference>
<feature type="transmembrane region" description="Helical" evidence="1">
    <location>
        <begin position="104"/>
        <end position="125"/>
    </location>
</feature>
<keyword evidence="1" id="KW-1133">Transmembrane helix</keyword>
<evidence type="ECO:0000256" key="1">
    <source>
        <dbReference type="SAM" id="Phobius"/>
    </source>
</evidence>
<organism evidence="2 3">
    <name type="scientific">Deinococcus ficus</name>
    <dbReference type="NCBI Taxonomy" id="317577"/>
    <lineage>
        <taxon>Bacteria</taxon>
        <taxon>Thermotogati</taxon>
        <taxon>Deinococcota</taxon>
        <taxon>Deinococci</taxon>
        <taxon>Deinococcales</taxon>
        <taxon>Deinococcaceae</taxon>
        <taxon>Deinococcus</taxon>
    </lineage>
</organism>
<dbReference type="InterPro" id="IPR011701">
    <property type="entry name" value="MFS"/>
</dbReference>
<dbReference type="InterPro" id="IPR050327">
    <property type="entry name" value="Proton-linked_MCT"/>
</dbReference>
<dbReference type="GO" id="GO:0022857">
    <property type="term" value="F:transmembrane transporter activity"/>
    <property type="evidence" value="ECO:0007669"/>
    <property type="project" value="InterPro"/>
</dbReference>
<dbReference type="Proteomes" id="UP000259030">
    <property type="component" value="Plasmid pDFI1"/>
</dbReference>
<dbReference type="Pfam" id="PF07690">
    <property type="entry name" value="MFS_1"/>
    <property type="match status" value="1"/>
</dbReference>
<feature type="transmembrane region" description="Helical" evidence="1">
    <location>
        <begin position="232"/>
        <end position="252"/>
    </location>
</feature>
<dbReference type="Gene3D" id="1.20.1250.20">
    <property type="entry name" value="MFS general substrate transporter like domains"/>
    <property type="match status" value="1"/>
</dbReference>
<feature type="transmembrane region" description="Helical" evidence="1">
    <location>
        <begin position="296"/>
        <end position="314"/>
    </location>
</feature>
<keyword evidence="2" id="KW-0614">Plasmid</keyword>
<dbReference type="STRING" id="317577.GCA_000419625_03088"/>
<keyword evidence="1" id="KW-0472">Membrane</keyword>